<dbReference type="PANTHER" id="PTHR48441">
    <property type="match status" value="1"/>
</dbReference>
<reference evidence="2" key="1">
    <citation type="submission" date="2013-09" db="EMBL/GenBank/DDBJ databases">
        <title>Corchorus olitorius genome sequencing.</title>
        <authorList>
            <person name="Alam M."/>
            <person name="Haque M.S."/>
            <person name="Islam M.S."/>
            <person name="Emdad E.M."/>
            <person name="Islam M.M."/>
            <person name="Ahmed B."/>
            <person name="Halim A."/>
            <person name="Hossen Q.M.M."/>
            <person name="Hossain M.Z."/>
            <person name="Ahmed R."/>
            <person name="Khan M.M."/>
            <person name="Islam R."/>
            <person name="Rashid M.M."/>
            <person name="Khan S.A."/>
            <person name="Rahman M.S."/>
            <person name="Alam M."/>
            <person name="Yahiya A.S."/>
            <person name="Khan M.S."/>
            <person name="Azam M.S."/>
            <person name="Haque T."/>
            <person name="Lashkar M.Z.H."/>
            <person name="Akhand A.I."/>
            <person name="Morshed G."/>
            <person name="Roy S."/>
            <person name="Uddin K.S."/>
            <person name="Rabeya T."/>
            <person name="Hossain A.S."/>
            <person name="Chowdhury A."/>
            <person name="Snigdha A.R."/>
            <person name="Mortoza M.S."/>
            <person name="Matin S.A."/>
            <person name="Hoque S.M.E."/>
            <person name="Islam M.K."/>
            <person name="Roy D.K."/>
            <person name="Haider R."/>
            <person name="Moosa M.M."/>
            <person name="Elias S.M."/>
            <person name="Hasan A.M."/>
            <person name="Jahan S."/>
            <person name="Shafiuddin M."/>
            <person name="Mahmood N."/>
            <person name="Shommy N.S."/>
        </authorList>
    </citation>
    <scope>NUCLEOTIDE SEQUENCE [LARGE SCALE GENOMIC DNA]</scope>
    <source>
        <strain evidence="2">cv. O-4</strain>
    </source>
</reference>
<evidence type="ECO:0000313" key="2">
    <source>
        <dbReference type="Proteomes" id="UP000187203"/>
    </source>
</evidence>
<sequence length="80" mass="9497">MQGELRELQRQLQKERDLKFEESTKYLNDVKLEVEWKRRDLEARQKKVEDVVAEVDSIMSKTSMVKETNQAAFYVELSSS</sequence>
<keyword evidence="2" id="KW-1185">Reference proteome</keyword>
<evidence type="ECO:0000313" key="1">
    <source>
        <dbReference type="EMBL" id="OMO95699.1"/>
    </source>
</evidence>
<dbReference type="STRING" id="93759.A0A1R3JLD9"/>
<name>A0A1R3JLD9_9ROSI</name>
<dbReference type="Proteomes" id="UP000187203">
    <property type="component" value="Unassembled WGS sequence"/>
</dbReference>
<gene>
    <name evidence="1" type="ORF">COLO4_15711</name>
</gene>
<dbReference type="OrthoDB" id="8194677at2759"/>
<dbReference type="EMBL" id="AWUE01015791">
    <property type="protein sequence ID" value="OMO95699.1"/>
    <property type="molecule type" value="Genomic_DNA"/>
</dbReference>
<proteinExistence type="predicted"/>
<protein>
    <submittedName>
        <fullName evidence="1">Uncharacterized protein</fullName>
    </submittedName>
</protein>
<dbReference type="AlphaFoldDB" id="A0A1R3JLD9"/>
<comment type="caution">
    <text evidence="1">The sequence shown here is derived from an EMBL/GenBank/DDBJ whole genome shotgun (WGS) entry which is preliminary data.</text>
</comment>
<organism evidence="1 2">
    <name type="scientific">Corchorus olitorius</name>
    <dbReference type="NCBI Taxonomy" id="93759"/>
    <lineage>
        <taxon>Eukaryota</taxon>
        <taxon>Viridiplantae</taxon>
        <taxon>Streptophyta</taxon>
        <taxon>Embryophyta</taxon>
        <taxon>Tracheophyta</taxon>
        <taxon>Spermatophyta</taxon>
        <taxon>Magnoliopsida</taxon>
        <taxon>eudicotyledons</taxon>
        <taxon>Gunneridae</taxon>
        <taxon>Pentapetalae</taxon>
        <taxon>rosids</taxon>
        <taxon>malvids</taxon>
        <taxon>Malvales</taxon>
        <taxon>Malvaceae</taxon>
        <taxon>Grewioideae</taxon>
        <taxon>Apeibeae</taxon>
        <taxon>Corchorus</taxon>
    </lineage>
</organism>
<dbReference type="PANTHER" id="PTHR48441:SF1">
    <property type="entry name" value="NT-3"/>
    <property type="match status" value="1"/>
</dbReference>
<accession>A0A1R3JLD9</accession>